<feature type="transmembrane region" description="Helical" evidence="8">
    <location>
        <begin position="424"/>
        <end position="446"/>
    </location>
</feature>
<evidence type="ECO:0000313" key="10">
    <source>
        <dbReference type="EMBL" id="KAK8852291.1"/>
    </source>
</evidence>
<feature type="transmembrane region" description="Helical" evidence="8">
    <location>
        <begin position="100"/>
        <end position="119"/>
    </location>
</feature>
<accession>A0ABR2HT78</accession>
<evidence type="ECO:0000256" key="2">
    <source>
        <dbReference type="ARBA" id="ARBA00007520"/>
    </source>
</evidence>
<dbReference type="EMBL" id="JAPCWZ010000009">
    <property type="protein sequence ID" value="KAK8852291.1"/>
    <property type="molecule type" value="Genomic_DNA"/>
</dbReference>
<feature type="transmembrane region" description="Helical" evidence="8">
    <location>
        <begin position="333"/>
        <end position="353"/>
    </location>
</feature>
<comment type="similarity">
    <text evidence="2">Belongs to the major facilitator superfamily. TCR/Tet family.</text>
</comment>
<feature type="compositionally biased region" description="Polar residues" evidence="7">
    <location>
        <begin position="19"/>
        <end position="35"/>
    </location>
</feature>
<dbReference type="Gene3D" id="1.20.1250.20">
    <property type="entry name" value="MFS general substrate transporter like domains"/>
    <property type="match status" value="2"/>
</dbReference>
<feature type="transmembrane region" description="Helical" evidence="8">
    <location>
        <begin position="131"/>
        <end position="150"/>
    </location>
</feature>
<feature type="transmembrane region" description="Helical" evidence="8">
    <location>
        <begin position="220"/>
        <end position="240"/>
    </location>
</feature>
<evidence type="ECO:0000256" key="6">
    <source>
        <dbReference type="ARBA" id="ARBA00023136"/>
    </source>
</evidence>
<dbReference type="SUPFAM" id="SSF103473">
    <property type="entry name" value="MFS general substrate transporter"/>
    <property type="match status" value="1"/>
</dbReference>
<keyword evidence="6 8" id="KW-0472">Membrane</keyword>
<keyword evidence="11" id="KW-1185">Reference proteome</keyword>
<organism evidence="10 11">
    <name type="scientific">Apiospora arundinis</name>
    <dbReference type="NCBI Taxonomy" id="335852"/>
    <lineage>
        <taxon>Eukaryota</taxon>
        <taxon>Fungi</taxon>
        <taxon>Dikarya</taxon>
        <taxon>Ascomycota</taxon>
        <taxon>Pezizomycotina</taxon>
        <taxon>Sordariomycetes</taxon>
        <taxon>Xylariomycetidae</taxon>
        <taxon>Amphisphaeriales</taxon>
        <taxon>Apiosporaceae</taxon>
        <taxon>Apiospora</taxon>
    </lineage>
</organism>
<feature type="domain" description="Major facilitator superfamily (MFS) profile" evidence="9">
    <location>
        <begin position="66"/>
        <end position="563"/>
    </location>
</feature>
<dbReference type="InterPro" id="IPR011701">
    <property type="entry name" value="MFS"/>
</dbReference>
<feature type="transmembrane region" description="Helical" evidence="8">
    <location>
        <begin position="365"/>
        <end position="385"/>
    </location>
</feature>
<feature type="transmembrane region" description="Helical" evidence="8">
    <location>
        <begin position="156"/>
        <end position="180"/>
    </location>
</feature>
<dbReference type="PROSITE" id="PS50850">
    <property type="entry name" value="MFS"/>
    <property type="match status" value="1"/>
</dbReference>
<evidence type="ECO:0000256" key="7">
    <source>
        <dbReference type="SAM" id="MobiDB-lite"/>
    </source>
</evidence>
<feature type="transmembrane region" description="Helical" evidence="8">
    <location>
        <begin position="192"/>
        <end position="214"/>
    </location>
</feature>
<sequence length="572" mass="61136">MSLPETDSATCHRPVDESNYASPETVTASIGTPRQPSDEKEQTDSDILQEPTDKGRSIRGFRWIIICFSIYVTCGLYGLDTTIAADVQGPVIADLGHVEQLAWVGAGFPLGSVCVILLLGKLYESFNLKWILIATTLLFEVGSAVCGAAPTMNALIVGRVIAGAGGSGIYLGSLQYFALLTTEKERGLYMSLIGVSWGGGAVLGPVIGGAFAVSSATWRWAFYINLCIGAIAAPGFLFYLPTIHPMQGVSIHDRLARIDWVGFVLGAGMWVTFLMAFTMAGGQWEWDSGSTIATFVVFGVLLIAYILQQYFAVFTSPERRLFPGHLLRDRTQVLLYIVTAAGTTTLFVVVYYIPIYFQFVNNDEALMAAVRLLPFVVIAIAVNLVSGTFLHFIKVYMALYVIAGVFVVAGGGPLMVFLDPGTSTATIYGLTVLLAIGTGFSMTMGYTIATLTLEAKDVAVGLNMQNVSQIGGQVIALAVASQIYQSTGQRNLKEALAGHGFSAEEIRGAMAGVQSSLFEKLEGPLRERAIVAITDAMQMAMVLVPVSGAVLILAALCMKRERLFGEAPAVGA</sequence>
<dbReference type="Proteomes" id="UP001390339">
    <property type="component" value="Unassembled WGS sequence"/>
</dbReference>
<proteinExistence type="inferred from homology"/>
<evidence type="ECO:0000256" key="5">
    <source>
        <dbReference type="ARBA" id="ARBA00022989"/>
    </source>
</evidence>
<dbReference type="PANTHER" id="PTHR23501:SF12">
    <property type="entry name" value="MAJOR FACILITATOR SUPERFAMILY (MFS) PROFILE DOMAIN-CONTAINING PROTEIN-RELATED"/>
    <property type="match status" value="1"/>
</dbReference>
<feature type="transmembrane region" description="Helical" evidence="8">
    <location>
        <begin position="61"/>
        <end position="80"/>
    </location>
</feature>
<protein>
    <submittedName>
        <fullName evidence="10">MFS general substrate transporter</fullName>
    </submittedName>
</protein>
<keyword evidence="5 8" id="KW-1133">Transmembrane helix</keyword>
<name>A0ABR2HT78_9PEZI</name>
<feature type="transmembrane region" description="Helical" evidence="8">
    <location>
        <begin position="260"/>
        <end position="280"/>
    </location>
</feature>
<evidence type="ECO:0000313" key="11">
    <source>
        <dbReference type="Proteomes" id="UP001390339"/>
    </source>
</evidence>
<reference evidence="10 11" key="1">
    <citation type="journal article" date="2024" name="IMA Fungus">
        <title>Apiospora arundinis, a panoply of carbohydrate-active enzymes and secondary metabolites.</title>
        <authorList>
            <person name="Sorensen T."/>
            <person name="Petersen C."/>
            <person name="Muurmann A.T."/>
            <person name="Christiansen J.V."/>
            <person name="Brundto M.L."/>
            <person name="Overgaard C.K."/>
            <person name="Boysen A.T."/>
            <person name="Wollenberg R.D."/>
            <person name="Larsen T.O."/>
            <person name="Sorensen J.L."/>
            <person name="Nielsen K.L."/>
            <person name="Sondergaard T.E."/>
        </authorList>
    </citation>
    <scope>NUCLEOTIDE SEQUENCE [LARGE SCALE GENOMIC DNA]</scope>
    <source>
        <strain evidence="10 11">AAU 773</strain>
    </source>
</reference>
<feature type="region of interest" description="Disordered" evidence="7">
    <location>
        <begin position="1"/>
        <end position="51"/>
    </location>
</feature>
<dbReference type="InterPro" id="IPR036259">
    <property type="entry name" value="MFS_trans_sf"/>
</dbReference>
<dbReference type="PANTHER" id="PTHR23501">
    <property type="entry name" value="MAJOR FACILITATOR SUPERFAMILY"/>
    <property type="match status" value="1"/>
</dbReference>
<evidence type="ECO:0000256" key="3">
    <source>
        <dbReference type="ARBA" id="ARBA00022448"/>
    </source>
</evidence>
<feature type="transmembrane region" description="Helical" evidence="8">
    <location>
        <begin position="397"/>
        <end position="418"/>
    </location>
</feature>
<gene>
    <name evidence="10" type="ORF">PGQ11_014770</name>
</gene>
<evidence type="ECO:0000256" key="8">
    <source>
        <dbReference type="SAM" id="Phobius"/>
    </source>
</evidence>
<feature type="transmembrane region" description="Helical" evidence="8">
    <location>
        <begin position="536"/>
        <end position="556"/>
    </location>
</feature>
<feature type="transmembrane region" description="Helical" evidence="8">
    <location>
        <begin position="292"/>
        <end position="313"/>
    </location>
</feature>
<dbReference type="Pfam" id="PF07690">
    <property type="entry name" value="MFS_1"/>
    <property type="match status" value="1"/>
</dbReference>
<evidence type="ECO:0000256" key="4">
    <source>
        <dbReference type="ARBA" id="ARBA00022692"/>
    </source>
</evidence>
<evidence type="ECO:0000256" key="1">
    <source>
        <dbReference type="ARBA" id="ARBA00004141"/>
    </source>
</evidence>
<keyword evidence="3" id="KW-0813">Transport</keyword>
<keyword evidence="4 8" id="KW-0812">Transmembrane</keyword>
<comment type="subcellular location">
    <subcellularLocation>
        <location evidence="1">Membrane</location>
        <topology evidence="1">Multi-pass membrane protein</topology>
    </subcellularLocation>
</comment>
<dbReference type="InterPro" id="IPR020846">
    <property type="entry name" value="MFS_dom"/>
</dbReference>
<comment type="caution">
    <text evidence="10">The sequence shown here is derived from an EMBL/GenBank/DDBJ whole genome shotgun (WGS) entry which is preliminary data.</text>
</comment>
<evidence type="ECO:0000259" key="9">
    <source>
        <dbReference type="PROSITE" id="PS50850"/>
    </source>
</evidence>